<reference evidence="2" key="1">
    <citation type="submission" date="2020-05" db="EMBL/GenBank/DDBJ databases">
        <authorList>
            <person name="Chiriac C."/>
            <person name="Salcher M."/>
            <person name="Ghai R."/>
            <person name="Kavagutti S V."/>
        </authorList>
    </citation>
    <scope>NUCLEOTIDE SEQUENCE</scope>
</reference>
<dbReference type="PANTHER" id="PTHR43798:SF5">
    <property type="entry name" value="MONOACYLGLYCEROL LIPASE ABHD6"/>
    <property type="match status" value="1"/>
</dbReference>
<evidence type="ECO:0000313" key="2">
    <source>
        <dbReference type="EMBL" id="CAB4938856.1"/>
    </source>
</evidence>
<dbReference type="InterPro" id="IPR050266">
    <property type="entry name" value="AB_hydrolase_sf"/>
</dbReference>
<sequence>MNTVTDIPSTWSEQTLELDGRSVRVARRGHGDQLPLLLITGIGAHIEMWNPFVHLLGDRPLIAFDAPGTGESDALACPVRMRGMARVVERILDRLGVERVDVLGYSWGGALAQEVARRLGYRIRRVVLCATGPGLGGIPPRPVAGMLLATPARYLHPTLLKWSLPRIAGGRTNRMRHLVSDQEADRLAHAPTWWGYASQLWAISGWSSVLWLRKLNQRMLVVVGSDDPTIPVGNARIIAALAPRARLWIVPGGGHLMLIDEPWAVATPVQQFLDWTSPRHNDRS</sequence>
<gene>
    <name evidence="2" type="ORF">UFOPK3564_02817</name>
</gene>
<dbReference type="PRINTS" id="PR00111">
    <property type="entry name" value="ABHYDROLASE"/>
</dbReference>
<accession>A0A6J7J743</accession>
<dbReference type="PANTHER" id="PTHR43798">
    <property type="entry name" value="MONOACYLGLYCEROL LIPASE"/>
    <property type="match status" value="1"/>
</dbReference>
<dbReference type="InterPro" id="IPR000073">
    <property type="entry name" value="AB_hydrolase_1"/>
</dbReference>
<dbReference type="InterPro" id="IPR029058">
    <property type="entry name" value="AB_hydrolase_fold"/>
</dbReference>
<protein>
    <submittedName>
        <fullName evidence="2">Unannotated protein</fullName>
    </submittedName>
</protein>
<organism evidence="2">
    <name type="scientific">freshwater metagenome</name>
    <dbReference type="NCBI Taxonomy" id="449393"/>
    <lineage>
        <taxon>unclassified sequences</taxon>
        <taxon>metagenomes</taxon>
        <taxon>ecological metagenomes</taxon>
    </lineage>
</organism>
<feature type="domain" description="AB hydrolase-1" evidence="1">
    <location>
        <begin position="35"/>
        <end position="262"/>
    </location>
</feature>
<proteinExistence type="predicted"/>
<dbReference type="GO" id="GO:0016020">
    <property type="term" value="C:membrane"/>
    <property type="evidence" value="ECO:0007669"/>
    <property type="project" value="TreeGrafter"/>
</dbReference>
<dbReference type="GO" id="GO:0047372">
    <property type="term" value="F:monoacylglycerol lipase activity"/>
    <property type="evidence" value="ECO:0007669"/>
    <property type="project" value="TreeGrafter"/>
</dbReference>
<dbReference type="Gene3D" id="3.40.50.1820">
    <property type="entry name" value="alpha/beta hydrolase"/>
    <property type="match status" value="1"/>
</dbReference>
<dbReference type="EMBL" id="CAFBMK010000224">
    <property type="protein sequence ID" value="CAB4938856.1"/>
    <property type="molecule type" value="Genomic_DNA"/>
</dbReference>
<evidence type="ECO:0000259" key="1">
    <source>
        <dbReference type="Pfam" id="PF00561"/>
    </source>
</evidence>
<name>A0A6J7J743_9ZZZZ</name>
<dbReference type="GO" id="GO:0046464">
    <property type="term" value="P:acylglycerol catabolic process"/>
    <property type="evidence" value="ECO:0007669"/>
    <property type="project" value="TreeGrafter"/>
</dbReference>
<dbReference type="SUPFAM" id="SSF53474">
    <property type="entry name" value="alpha/beta-Hydrolases"/>
    <property type="match status" value="1"/>
</dbReference>
<dbReference type="AlphaFoldDB" id="A0A6J7J743"/>
<dbReference type="Pfam" id="PF00561">
    <property type="entry name" value="Abhydrolase_1"/>
    <property type="match status" value="1"/>
</dbReference>